<dbReference type="HAMAP" id="MF_00227">
    <property type="entry name" value="RNase_P"/>
    <property type="match status" value="1"/>
</dbReference>
<evidence type="ECO:0000256" key="4">
    <source>
        <dbReference type="ARBA" id="ARBA00022759"/>
    </source>
</evidence>
<dbReference type="SUPFAM" id="SSF54211">
    <property type="entry name" value="Ribosomal protein S5 domain 2-like"/>
    <property type="match status" value="1"/>
</dbReference>
<dbReference type="GO" id="GO:0004526">
    <property type="term" value="F:ribonuclease P activity"/>
    <property type="evidence" value="ECO:0007669"/>
    <property type="project" value="UniProtKB-UniRule"/>
</dbReference>
<dbReference type="EC" id="3.1.26.5" evidence="7 8"/>
<evidence type="ECO:0000256" key="7">
    <source>
        <dbReference type="HAMAP-Rule" id="MF_00227"/>
    </source>
</evidence>
<dbReference type="PANTHER" id="PTHR33992">
    <property type="entry name" value="RIBONUCLEASE P PROTEIN COMPONENT"/>
    <property type="match status" value="1"/>
</dbReference>
<gene>
    <name evidence="7 9" type="primary">rnpA</name>
    <name evidence="9" type="ORF">ENS29_10345</name>
</gene>
<evidence type="ECO:0000256" key="8">
    <source>
        <dbReference type="NCBIfam" id="TIGR00188"/>
    </source>
</evidence>
<comment type="caution">
    <text evidence="9">The sequence shown here is derived from an EMBL/GenBank/DDBJ whole genome shotgun (WGS) entry which is preliminary data.</text>
</comment>
<keyword evidence="2 7" id="KW-0819">tRNA processing</keyword>
<dbReference type="Gene3D" id="3.30.230.10">
    <property type="match status" value="1"/>
</dbReference>
<evidence type="ECO:0000256" key="3">
    <source>
        <dbReference type="ARBA" id="ARBA00022722"/>
    </source>
</evidence>
<evidence type="ECO:0000256" key="1">
    <source>
        <dbReference type="ARBA" id="ARBA00002663"/>
    </source>
</evidence>
<comment type="subunit">
    <text evidence="7">Consists of a catalytic RNA component (M1 or rnpB) and a protein subunit.</text>
</comment>
<dbReference type="InterPro" id="IPR000100">
    <property type="entry name" value="RNase_P"/>
</dbReference>
<dbReference type="EMBL" id="DSUH01000241">
    <property type="protein sequence ID" value="HGU33239.1"/>
    <property type="molecule type" value="Genomic_DNA"/>
</dbReference>
<dbReference type="GO" id="GO:0000049">
    <property type="term" value="F:tRNA binding"/>
    <property type="evidence" value="ECO:0007669"/>
    <property type="project" value="UniProtKB-UniRule"/>
</dbReference>
<comment type="function">
    <text evidence="1 7">RNaseP catalyzes the removal of the 5'-leader sequence from pre-tRNA to produce the mature 5'-terminus. It can also cleave other RNA substrates such as 4.5S RNA. The protein component plays an auxiliary but essential role in vivo by binding to the 5'-leader sequence and broadening the substrate specificity of the ribozyme.</text>
</comment>
<keyword evidence="4 7" id="KW-0255">Endonuclease</keyword>
<evidence type="ECO:0000256" key="2">
    <source>
        <dbReference type="ARBA" id="ARBA00022694"/>
    </source>
</evidence>
<name>A0A7C4MTX9_9BACT</name>
<dbReference type="Pfam" id="PF00825">
    <property type="entry name" value="Ribonuclease_P"/>
    <property type="match status" value="1"/>
</dbReference>
<sequence length="121" mass="14438">MKPFSFQPCDRLRKKSEYQLVYERGKRVHNEVFTVHYMSNTCTRSRLGMSVSRKVGGAVVRNRIKRIAREVFRLHRERLFPNGHWDIHLIARKPAGKLDSRELVHAMLDIFGKIEHRNRRI</sequence>
<proteinExistence type="inferred from homology"/>
<dbReference type="InterPro" id="IPR014721">
    <property type="entry name" value="Ribsml_uS5_D2-typ_fold_subgr"/>
</dbReference>
<dbReference type="GO" id="GO:0001682">
    <property type="term" value="P:tRNA 5'-leader removal"/>
    <property type="evidence" value="ECO:0007669"/>
    <property type="project" value="UniProtKB-UniRule"/>
</dbReference>
<dbReference type="AlphaFoldDB" id="A0A7C4MTX9"/>
<dbReference type="GO" id="GO:0030677">
    <property type="term" value="C:ribonuclease P complex"/>
    <property type="evidence" value="ECO:0007669"/>
    <property type="project" value="TreeGrafter"/>
</dbReference>
<dbReference type="InterPro" id="IPR020568">
    <property type="entry name" value="Ribosomal_Su5_D2-typ_SF"/>
</dbReference>
<keyword evidence="3 7" id="KW-0540">Nuclease</keyword>
<reference evidence="9" key="1">
    <citation type="journal article" date="2020" name="mSystems">
        <title>Genome- and Community-Level Interaction Insights into Carbon Utilization and Element Cycling Functions of Hydrothermarchaeota in Hydrothermal Sediment.</title>
        <authorList>
            <person name="Zhou Z."/>
            <person name="Liu Y."/>
            <person name="Xu W."/>
            <person name="Pan J."/>
            <person name="Luo Z.H."/>
            <person name="Li M."/>
        </authorList>
    </citation>
    <scope>NUCLEOTIDE SEQUENCE [LARGE SCALE GENOMIC DNA]</scope>
    <source>
        <strain evidence="9">SpSt-477</strain>
    </source>
</reference>
<dbReference type="NCBIfam" id="TIGR00188">
    <property type="entry name" value="rnpA"/>
    <property type="match status" value="1"/>
</dbReference>
<evidence type="ECO:0000313" key="9">
    <source>
        <dbReference type="EMBL" id="HGU33239.1"/>
    </source>
</evidence>
<dbReference type="PROSITE" id="PS00648">
    <property type="entry name" value="RIBONUCLEASE_P"/>
    <property type="match status" value="1"/>
</dbReference>
<protein>
    <recommendedName>
        <fullName evidence="7 8">Ribonuclease P protein component</fullName>
        <shortName evidence="7">RNase P protein</shortName>
        <shortName evidence="7">RNaseP protein</shortName>
        <ecNumber evidence="7 8">3.1.26.5</ecNumber>
    </recommendedName>
    <alternativeName>
        <fullName evidence="7">Protein C5</fullName>
    </alternativeName>
</protein>
<dbReference type="GO" id="GO:0042781">
    <property type="term" value="F:3'-tRNA processing endoribonuclease activity"/>
    <property type="evidence" value="ECO:0007669"/>
    <property type="project" value="TreeGrafter"/>
</dbReference>
<evidence type="ECO:0000256" key="6">
    <source>
        <dbReference type="ARBA" id="ARBA00022884"/>
    </source>
</evidence>
<accession>A0A7C4MTX9</accession>
<evidence type="ECO:0000256" key="5">
    <source>
        <dbReference type="ARBA" id="ARBA00022801"/>
    </source>
</evidence>
<keyword evidence="5 7" id="KW-0378">Hydrolase</keyword>
<keyword evidence="6 7" id="KW-0694">RNA-binding</keyword>
<dbReference type="PANTHER" id="PTHR33992:SF1">
    <property type="entry name" value="RIBONUCLEASE P PROTEIN COMPONENT"/>
    <property type="match status" value="1"/>
</dbReference>
<comment type="catalytic activity">
    <reaction evidence="7">
        <text>Endonucleolytic cleavage of RNA, removing 5'-extranucleotides from tRNA precursor.</text>
        <dbReference type="EC" id="3.1.26.5"/>
    </reaction>
</comment>
<dbReference type="InterPro" id="IPR020539">
    <property type="entry name" value="RNase_P_CS"/>
</dbReference>
<organism evidence="9">
    <name type="scientific">Desulfatirhabdium butyrativorans</name>
    <dbReference type="NCBI Taxonomy" id="340467"/>
    <lineage>
        <taxon>Bacteria</taxon>
        <taxon>Pseudomonadati</taxon>
        <taxon>Thermodesulfobacteriota</taxon>
        <taxon>Desulfobacteria</taxon>
        <taxon>Desulfobacterales</taxon>
        <taxon>Desulfatirhabdiaceae</taxon>
        <taxon>Desulfatirhabdium</taxon>
    </lineage>
</organism>
<comment type="similarity">
    <text evidence="7">Belongs to the RnpA family.</text>
</comment>